<organism evidence="3 4">
    <name type="scientific">Natronosporangium hydrolyticum</name>
    <dbReference type="NCBI Taxonomy" id="2811111"/>
    <lineage>
        <taxon>Bacteria</taxon>
        <taxon>Bacillati</taxon>
        <taxon>Actinomycetota</taxon>
        <taxon>Actinomycetes</taxon>
        <taxon>Micromonosporales</taxon>
        <taxon>Micromonosporaceae</taxon>
        <taxon>Natronosporangium</taxon>
    </lineage>
</organism>
<dbReference type="Pfam" id="PF18062">
    <property type="entry name" value="RE_AspBHI_N"/>
    <property type="match status" value="1"/>
</dbReference>
<evidence type="ECO:0000259" key="2">
    <source>
        <dbReference type="Pfam" id="PF18062"/>
    </source>
</evidence>
<keyword evidence="3" id="KW-0255">Endonuclease</keyword>
<dbReference type="Pfam" id="PF04471">
    <property type="entry name" value="Mrr_cat"/>
    <property type="match status" value="1"/>
</dbReference>
<dbReference type="GO" id="GO:0004519">
    <property type="term" value="F:endonuclease activity"/>
    <property type="evidence" value="ECO:0007669"/>
    <property type="project" value="UniProtKB-KW"/>
</dbReference>
<dbReference type="InterPro" id="IPR011856">
    <property type="entry name" value="tRNA_endonuc-like_dom_sf"/>
</dbReference>
<dbReference type="KEGG" id="nhy:JQS43_11630"/>
<feature type="domain" description="Restriction endonuclease AspBHI N-terminal" evidence="2">
    <location>
        <begin position="75"/>
        <end position="233"/>
    </location>
</feature>
<sequence length="437" mass="47642">MRMLEVLRYARGASQVDATIDGYPNFHFATSSHLSGSQPKLMLERGINPSALVAGPGDEHRRPVILIRSSPWKAGQASNPWHDEFDLDHGYVRYYGDHKPDTAGLPGTTAGNRAMREAWELHASIGQPRRAASPPLLLFRSATVVQHGRRLVKGHVEFCGVAIIERLEHVVQRDPVSGRGFPNLAFDLVVLDLADSGERLDMRWIADRRNPALSLAETERHAPASWRRWAAEGKAGIPRLRRRVVSSRIKSTADQSPPPGSEAERALAEIHSYFSDRSHTFELLAAKVAARVLGGTGAIYREGWLTRSGRDGGMDFVGRLDVGSPESNTPLVVLGQAKCVAPGTSISPDQVARVVARLRRGWIGVFVTTGVFSRQAQAEVVDDEYPLVLVGGRVLAEQVIQLAAESYDADLAALLCTIAGSYAGAVTHRRPEEILVG</sequence>
<keyword evidence="4" id="KW-1185">Reference proteome</keyword>
<keyword evidence="3" id="KW-0378">Hydrolase</keyword>
<dbReference type="InterPro" id="IPR041409">
    <property type="entry name" value="RE_AspBHI_N"/>
</dbReference>
<name>A0A895YPM5_9ACTN</name>
<evidence type="ECO:0000313" key="3">
    <source>
        <dbReference type="EMBL" id="QSB17253.1"/>
    </source>
</evidence>
<evidence type="ECO:0000313" key="4">
    <source>
        <dbReference type="Proteomes" id="UP000662857"/>
    </source>
</evidence>
<keyword evidence="3" id="KW-0540">Nuclease</keyword>
<dbReference type="GO" id="GO:0003677">
    <property type="term" value="F:DNA binding"/>
    <property type="evidence" value="ECO:0007669"/>
    <property type="project" value="InterPro"/>
</dbReference>
<dbReference type="Proteomes" id="UP000662857">
    <property type="component" value="Chromosome"/>
</dbReference>
<dbReference type="EMBL" id="CP070499">
    <property type="protein sequence ID" value="QSB17253.1"/>
    <property type="molecule type" value="Genomic_DNA"/>
</dbReference>
<evidence type="ECO:0000259" key="1">
    <source>
        <dbReference type="Pfam" id="PF04471"/>
    </source>
</evidence>
<gene>
    <name evidence="3" type="ORF">JQS43_11630</name>
</gene>
<protein>
    <submittedName>
        <fullName evidence="3">Restriction endonuclease</fullName>
    </submittedName>
</protein>
<dbReference type="AlphaFoldDB" id="A0A895YPM5"/>
<dbReference type="REBASE" id="495786">
    <property type="entry name" value="Mba106523ORF11630P"/>
</dbReference>
<dbReference type="Gene3D" id="3.40.1350.10">
    <property type="match status" value="1"/>
</dbReference>
<feature type="domain" description="Restriction endonuclease type IV Mrr" evidence="1">
    <location>
        <begin position="299"/>
        <end position="397"/>
    </location>
</feature>
<accession>A0A895YPM5</accession>
<dbReference type="Gene3D" id="2.30.280.20">
    <property type="match status" value="1"/>
</dbReference>
<dbReference type="GO" id="GO:0009307">
    <property type="term" value="P:DNA restriction-modification system"/>
    <property type="evidence" value="ECO:0007669"/>
    <property type="project" value="InterPro"/>
</dbReference>
<proteinExistence type="predicted"/>
<dbReference type="InterPro" id="IPR007560">
    <property type="entry name" value="Restrct_endonuc_IV_Mrr"/>
</dbReference>
<reference evidence="3" key="1">
    <citation type="submission" date="2021-02" db="EMBL/GenBank/DDBJ databases">
        <title>Natrosporangium hydrolyticum gen. nov., sp. nov, a haloalkaliphilic actinobacterium from a soda solonchak soil.</title>
        <authorList>
            <person name="Sorokin D.Y."/>
            <person name="Khijniak T.V."/>
            <person name="Zakharycheva A.P."/>
            <person name="Boueva O.V."/>
            <person name="Ariskina E.V."/>
            <person name="Hahnke R.L."/>
            <person name="Bunk B."/>
            <person name="Sproer C."/>
            <person name="Schumann P."/>
            <person name="Evtushenko L.I."/>
            <person name="Kublanov I.V."/>
        </authorList>
    </citation>
    <scope>NUCLEOTIDE SEQUENCE</scope>
    <source>
        <strain evidence="3">DSM 106523</strain>
    </source>
</reference>